<dbReference type="AlphaFoldDB" id="A0AAD7Y112"/>
<accession>A0AAD7Y112</accession>
<evidence type="ECO:0000313" key="2">
    <source>
        <dbReference type="EMBL" id="KAJ8657967.1"/>
    </source>
</evidence>
<dbReference type="Proteomes" id="UP001234581">
    <property type="component" value="Unassembled WGS sequence"/>
</dbReference>
<feature type="region of interest" description="Disordered" evidence="1">
    <location>
        <begin position="154"/>
        <end position="180"/>
    </location>
</feature>
<evidence type="ECO:0000256" key="1">
    <source>
        <dbReference type="SAM" id="MobiDB-lite"/>
    </source>
</evidence>
<gene>
    <name evidence="2" type="ORF">O0I10_006238</name>
</gene>
<dbReference type="RefSeq" id="XP_058342880.1">
    <property type="nucleotide sequence ID" value="XM_058486268.1"/>
</dbReference>
<feature type="compositionally biased region" description="Low complexity" evidence="1">
    <location>
        <begin position="165"/>
        <end position="180"/>
    </location>
</feature>
<reference evidence="2 3" key="1">
    <citation type="submission" date="2023-03" db="EMBL/GenBank/DDBJ databases">
        <title>Genome sequence of Lichtheimia ornata CBS 291.66.</title>
        <authorList>
            <person name="Mohabir J.T."/>
            <person name="Shea T.P."/>
            <person name="Kurbessoian T."/>
            <person name="Berby B."/>
            <person name="Fontaine J."/>
            <person name="Livny J."/>
            <person name="Gnirke A."/>
            <person name="Stajich J.E."/>
            <person name="Cuomo C.A."/>
        </authorList>
    </citation>
    <scope>NUCLEOTIDE SEQUENCE [LARGE SCALE GENOMIC DNA]</scope>
    <source>
        <strain evidence="2">CBS 291.66</strain>
    </source>
</reference>
<keyword evidence="3" id="KW-1185">Reference proteome</keyword>
<name>A0AAD7Y112_9FUNG</name>
<evidence type="ECO:0000313" key="3">
    <source>
        <dbReference type="Proteomes" id="UP001234581"/>
    </source>
</evidence>
<organism evidence="2 3">
    <name type="scientific">Lichtheimia ornata</name>
    <dbReference type="NCBI Taxonomy" id="688661"/>
    <lineage>
        <taxon>Eukaryota</taxon>
        <taxon>Fungi</taxon>
        <taxon>Fungi incertae sedis</taxon>
        <taxon>Mucoromycota</taxon>
        <taxon>Mucoromycotina</taxon>
        <taxon>Mucoromycetes</taxon>
        <taxon>Mucorales</taxon>
        <taxon>Lichtheimiaceae</taxon>
        <taxon>Lichtheimia</taxon>
    </lineage>
</organism>
<protein>
    <submittedName>
        <fullName evidence="2">Uncharacterized protein</fullName>
    </submittedName>
</protein>
<dbReference type="EMBL" id="JARTCD010000027">
    <property type="protein sequence ID" value="KAJ8657967.1"/>
    <property type="molecule type" value="Genomic_DNA"/>
</dbReference>
<sequence length="197" mass="21015">MYDIGAAFESLSLVDLGELVPIFATLTVVDPFDDDTYMQPPIDVPYQEPLWLAAMRLSDFMDDTDYMDASFPPLPSPLLLLSSVFGAPVVVDPMDIIDDMDLIFSPLPSPLLTPLPFAPGVPVVASPEPVPMYLDSASPVIPLLPAPMPSLELLMPPTSPPPSPSLSLSSGVSSLSPAFVSSSASTVPYDVDDYDDD</sequence>
<dbReference type="GeneID" id="83213649"/>
<comment type="caution">
    <text evidence="2">The sequence shown here is derived from an EMBL/GenBank/DDBJ whole genome shotgun (WGS) entry which is preliminary data.</text>
</comment>
<proteinExistence type="predicted"/>